<keyword evidence="2" id="KW-0812">Transmembrane</keyword>
<feature type="transmembrane region" description="Helical" evidence="2">
    <location>
        <begin position="38"/>
        <end position="54"/>
    </location>
</feature>
<dbReference type="EMBL" id="JAUSVK010000001">
    <property type="protein sequence ID" value="MDQ0391470.1"/>
    <property type="molecule type" value="Genomic_DNA"/>
</dbReference>
<evidence type="ECO:0000313" key="4">
    <source>
        <dbReference type="Proteomes" id="UP001237448"/>
    </source>
</evidence>
<evidence type="ECO:0000256" key="2">
    <source>
        <dbReference type="SAM" id="Phobius"/>
    </source>
</evidence>
<sequence>MLPLFHSKPVFSAFLFIVVGITMAGGGAWLLFLDGPSFYLFAGLGILLTGAMLLGSTPAAIWFYGVVLLGMATLAVREAGFNEAELESELLAPAILGLYLFMPLAARHSRRRSESRRAEPAFQMRMALLAPALGIVSAIAVGALSVLNSADVSDEALAGRRIANVRGIDMQKPDMGSSPGASLGAPRSADMFSSLNPRFSWRDERTDYP</sequence>
<comment type="caution">
    <text evidence="3">The sequence shown here is derived from an EMBL/GenBank/DDBJ whole genome shotgun (WGS) entry which is preliminary data.</text>
</comment>
<name>A0ABU0FBP9_9HYPH</name>
<keyword evidence="4" id="KW-1185">Reference proteome</keyword>
<proteinExistence type="predicted"/>
<dbReference type="Proteomes" id="UP001237448">
    <property type="component" value="Unassembled WGS sequence"/>
</dbReference>
<keyword evidence="2" id="KW-0472">Membrane</keyword>
<dbReference type="RefSeq" id="WP_307423839.1">
    <property type="nucleotide sequence ID" value="NZ_JAUSVK010000001.1"/>
</dbReference>
<accession>A0ABU0FBP9</accession>
<feature type="region of interest" description="Disordered" evidence="1">
    <location>
        <begin position="169"/>
        <end position="193"/>
    </location>
</feature>
<evidence type="ECO:0000313" key="3">
    <source>
        <dbReference type="EMBL" id="MDQ0391470.1"/>
    </source>
</evidence>
<organism evidence="3 4">
    <name type="scientific">Labrys monachus</name>
    <dbReference type="NCBI Taxonomy" id="217067"/>
    <lineage>
        <taxon>Bacteria</taxon>
        <taxon>Pseudomonadati</taxon>
        <taxon>Pseudomonadota</taxon>
        <taxon>Alphaproteobacteria</taxon>
        <taxon>Hyphomicrobiales</taxon>
        <taxon>Xanthobacteraceae</taxon>
        <taxon>Labrys</taxon>
    </lineage>
</organism>
<feature type="transmembrane region" description="Helical" evidence="2">
    <location>
        <begin position="12"/>
        <end position="32"/>
    </location>
</feature>
<keyword evidence="2" id="KW-1133">Transmembrane helix</keyword>
<protein>
    <submittedName>
        <fullName evidence="3">Glucose dehydrogenase</fullName>
    </submittedName>
</protein>
<evidence type="ECO:0000256" key="1">
    <source>
        <dbReference type="SAM" id="MobiDB-lite"/>
    </source>
</evidence>
<feature type="transmembrane region" description="Helical" evidence="2">
    <location>
        <begin position="90"/>
        <end position="106"/>
    </location>
</feature>
<reference evidence="3 4" key="1">
    <citation type="submission" date="2023-07" db="EMBL/GenBank/DDBJ databases">
        <title>Genomic Encyclopedia of Type Strains, Phase IV (KMG-IV): sequencing the most valuable type-strain genomes for metagenomic binning, comparative biology and taxonomic classification.</title>
        <authorList>
            <person name="Goeker M."/>
        </authorList>
    </citation>
    <scope>NUCLEOTIDE SEQUENCE [LARGE SCALE GENOMIC DNA]</scope>
    <source>
        <strain evidence="3 4">DSM 5896</strain>
    </source>
</reference>
<feature type="transmembrane region" description="Helical" evidence="2">
    <location>
        <begin position="127"/>
        <end position="147"/>
    </location>
</feature>
<gene>
    <name evidence="3" type="ORF">J3R73_001262</name>
</gene>